<gene>
    <name evidence="2" type="ORF">M378DRAFT_90703</name>
</gene>
<dbReference type="Pfam" id="PF18759">
    <property type="entry name" value="Plavaka"/>
    <property type="match status" value="1"/>
</dbReference>
<feature type="region of interest" description="Disordered" evidence="1">
    <location>
        <begin position="714"/>
        <end position="738"/>
    </location>
</feature>
<protein>
    <submittedName>
        <fullName evidence="2">Uncharacterized protein</fullName>
    </submittedName>
</protein>
<dbReference type="HOGENOM" id="CLU_002498_0_1_1"/>
<evidence type="ECO:0000256" key="1">
    <source>
        <dbReference type="SAM" id="MobiDB-lite"/>
    </source>
</evidence>
<dbReference type="Proteomes" id="UP000054549">
    <property type="component" value="Unassembled WGS sequence"/>
</dbReference>
<dbReference type="InterPro" id="IPR041078">
    <property type="entry name" value="Plavaka"/>
</dbReference>
<dbReference type="InParanoid" id="A0A0C2W3A3"/>
<dbReference type="EMBL" id="KN818498">
    <property type="protein sequence ID" value="KIL55572.1"/>
    <property type="molecule type" value="Genomic_DNA"/>
</dbReference>
<dbReference type="STRING" id="946122.A0A0C2W3A3"/>
<evidence type="ECO:0000313" key="2">
    <source>
        <dbReference type="EMBL" id="KIL55572.1"/>
    </source>
</evidence>
<evidence type="ECO:0000313" key="3">
    <source>
        <dbReference type="Proteomes" id="UP000054549"/>
    </source>
</evidence>
<dbReference type="AlphaFoldDB" id="A0A0C2W3A3"/>
<sequence>MLAPTSVFDTKPNTYGIFRRYLYGRPSIFPTMPTISEVLNCPNFEQIDNSEKPPWWSVFGSSLKSVTKTIFGPFKNASTLLLLNWMHSGTNSKSNPEVDRLIHEVLRAPGFNIDDLTNFNAARECDRLDKYVDSGINPKDYLFQAQDGWIEGTAAIPLPCEGRKQKSEADAPKFEVKGILYRRPVEIIKAALNDPSIATYHWIPFKEFWRPSESSPPERIYSELYNSDAFIDAHARLQIGPRAIGPCLERVIVALMLWSDSTHLASFGNASLWPIYMYFGNQSKYVRGKATSYAAAHQAYIPKLSDTFQDFYRAVFGIPASSETITHCRRELIHLIWLLILDEDFMHAYVHGIEHVFSDGIRRLVFPRLFTYAADYPEKVLLACIKYLGNCPCSRCYVLKEKISDMGKKPDLRNRINNARFDDIDIHANIQLVRKWMFELGLPISNPFVIRKLGPQSLTPVRSAFSKRFFIHGINHYEMFVPDLLHEFELGVWKATFTHLLRILVANGGQGIQILNERYRQVPTFGRDTIRRFGANASGMKKLAARDYEDLLQASCALPVFDHLLPYEHHIIVQKLLFELCTWHALAKLRLHTESTIQALEHSTRQLGFALRDFKKNVCANYVTKDLPSEEAARGRRKAALTKRGGDNGDNVNQSTHVKTSKQERHFNISTYKLHVLADYPAAIRKYGTTDGFTSQVGEAQHKIAKRYYSRASKAEHTRSIARQQNLEADSNSRPQVKRKRANLALDAEREDLPCTDPNSHYHMASDTKNKFNIRQWPGDELEDDPACKGFLPRLLDHLLARLLGIAYDGDEATFPSAARSTVTICNNLIYSHQVVRVNYTTYDLRREQDTINIRTKPNIMLLSREDSPSEDGLQFHPYWYARVIGIFHAHVVHTGPQSKSTLPQRMDFLWVRWFGRDDDYLGWKSRQLLKIGFVDSETSGAFGFLDPALIIRGSFLEPAFAFGRTDELLPPSIARQPSEGDEDWKYYYVNMCVHGYTIV</sequence>
<proteinExistence type="predicted"/>
<reference evidence="2 3" key="1">
    <citation type="submission" date="2014-04" db="EMBL/GenBank/DDBJ databases">
        <title>Evolutionary Origins and Diversification of the Mycorrhizal Mutualists.</title>
        <authorList>
            <consortium name="DOE Joint Genome Institute"/>
            <consortium name="Mycorrhizal Genomics Consortium"/>
            <person name="Kohler A."/>
            <person name="Kuo A."/>
            <person name="Nagy L.G."/>
            <person name="Floudas D."/>
            <person name="Copeland A."/>
            <person name="Barry K.W."/>
            <person name="Cichocki N."/>
            <person name="Veneault-Fourrey C."/>
            <person name="LaButti K."/>
            <person name="Lindquist E.A."/>
            <person name="Lipzen A."/>
            <person name="Lundell T."/>
            <person name="Morin E."/>
            <person name="Murat C."/>
            <person name="Riley R."/>
            <person name="Ohm R."/>
            <person name="Sun H."/>
            <person name="Tunlid A."/>
            <person name="Henrissat B."/>
            <person name="Grigoriev I.V."/>
            <person name="Hibbett D.S."/>
            <person name="Martin F."/>
        </authorList>
    </citation>
    <scope>NUCLEOTIDE SEQUENCE [LARGE SCALE GENOMIC DNA]</scope>
    <source>
        <strain evidence="2 3">Koide BX008</strain>
    </source>
</reference>
<feature type="compositionally biased region" description="Polar residues" evidence="1">
    <location>
        <begin position="721"/>
        <end position="735"/>
    </location>
</feature>
<organism evidence="2 3">
    <name type="scientific">Amanita muscaria (strain Koide BX008)</name>
    <dbReference type="NCBI Taxonomy" id="946122"/>
    <lineage>
        <taxon>Eukaryota</taxon>
        <taxon>Fungi</taxon>
        <taxon>Dikarya</taxon>
        <taxon>Basidiomycota</taxon>
        <taxon>Agaricomycotina</taxon>
        <taxon>Agaricomycetes</taxon>
        <taxon>Agaricomycetidae</taxon>
        <taxon>Agaricales</taxon>
        <taxon>Pluteineae</taxon>
        <taxon>Amanitaceae</taxon>
        <taxon>Amanita</taxon>
    </lineage>
</organism>
<name>A0A0C2W3A3_AMAMK</name>
<dbReference type="OrthoDB" id="2687259at2759"/>
<feature type="region of interest" description="Disordered" evidence="1">
    <location>
        <begin position="633"/>
        <end position="663"/>
    </location>
</feature>
<accession>A0A0C2W3A3</accession>
<keyword evidence="3" id="KW-1185">Reference proteome</keyword>